<protein>
    <submittedName>
        <fullName evidence="2">Uncharacterized protein</fullName>
    </submittedName>
</protein>
<dbReference type="AlphaFoldDB" id="A0AAN9SF35"/>
<keyword evidence="3" id="KW-1185">Reference proteome</keyword>
<gene>
    <name evidence="2" type="ORF">VNO78_15283</name>
</gene>
<feature type="region of interest" description="Disordered" evidence="1">
    <location>
        <begin position="1"/>
        <end position="26"/>
    </location>
</feature>
<sequence>MVGLSLVGQLSPQSGTTSQAHTSLLPKNGSNSTLPLAFCGLPEHSCALDKVNLRWVVVWRVGQQWRIDGSELGISSTRDNVPHGSLELSKYPCESQGRKGSSFKRSTWFEQGLESSEGFEGCRPEWSKCSKQRRKLFVLEKELLNNLEGLVQNVHVGQHEQDEWT</sequence>
<comment type="caution">
    <text evidence="2">The sequence shown here is derived from an EMBL/GenBank/DDBJ whole genome shotgun (WGS) entry which is preliminary data.</text>
</comment>
<organism evidence="2 3">
    <name type="scientific">Psophocarpus tetragonolobus</name>
    <name type="common">Winged bean</name>
    <name type="synonym">Dolichos tetragonolobus</name>
    <dbReference type="NCBI Taxonomy" id="3891"/>
    <lineage>
        <taxon>Eukaryota</taxon>
        <taxon>Viridiplantae</taxon>
        <taxon>Streptophyta</taxon>
        <taxon>Embryophyta</taxon>
        <taxon>Tracheophyta</taxon>
        <taxon>Spermatophyta</taxon>
        <taxon>Magnoliopsida</taxon>
        <taxon>eudicotyledons</taxon>
        <taxon>Gunneridae</taxon>
        <taxon>Pentapetalae</taxon>
        <taxon>rosids</taxon>
        <taxon>fabids</taxon>
        <taxon>Fabales</taxon>
        <taxon>Fabaceae</taxon>
        <taxon>Papilionoideae</taxon>
        <taxon>50 kb inversion clade</taxon>
        <taxon>NPAAA clade</taxon>
        <taxon>indigoferoid/millettioid clade</taxon>
        <taxon>Phaseoleae</taxon>
        <taxon>Psophocarpus</taxon>
    </lineage>
</organism>
<accession>A0AAN9SF35</accession>
<evidence type="ECO:0000256" key="1">
    <source>
        <dbReference type="SAM" id="MobiDB-lite"/>
    </source>
</evidence>
<dbReference type="EMBL" id="JAYMYS010000004">
    <property type="protein sequence ID" value="KAK7394746.1"/>
    <property type="molecule type" value="Genomic_DNA"/>
</dbReference>
<name>A0AAN9SF35_PSOTE</name>
<evidence type="ECO:0000313" key="3">
    <source>
        <dbReference type="Proteomes" id="UP001386955"/>
    </source>
</evidence>
<feature type="compositionally biased region" description="Polar residues" evidence="1">
    <location>
        <begin position="8"/>
        <end position="22"/>
    </location>
</feature>
<evidence type="ECO:0000313" key="2">
    <source>
        <dbReference type="EMBL" id="KAK7394746.1"/>
    </source>
</evidence>
<proteinExistence type="predicted"/>
<dbReference type="Proteomes" id="UP001386955">
    <property type="component" value="Unassembled WGS sequence"/>
</dbReference>
<reference evidence="2 3" key="1">
    <citation type="submission" date="2024-01" db="EMBL/GenBank/DDBJ databases">
        <title>The genomes of 5 underutilized Papilionoideae crops provide insights into root nodulation and disease resistanc.</title>
        <authorList>
            <person name="Jiang F."/>
        </authorList>
    </citation>
    <scope>NUCLEOTIDE SEQUENCE [LARGE SCALE GENOMIC DNA]</scope>
    <source>
        <strain evidence="2">DUOXIRENSHENG_FW03</strain>
        <tissue evidence="2">Leaves</tissue>
    </source>
</reference>